<keyword evidence="4 5" id="KW-0472">Membrane</keyword>
<evidence type="ECO:0000256" key="2">
    <source>
        <dbReference type="ARBA" id="ARBA00022692"/>
    </source>
</evidence>
<dbReference type="PANTHER" id="PTHR23112:SF0">
    <property type="entry name" value="TRANSMEMBRANE PROTEIN 116"/>
    <property type="match status" value="1"/>
</dbReference>
<keyword evidence="6" id="KW-1185">Reference proteome</keyword>
<evidence type="ECO:0000256" key="4">
    <source>
        <dbReference type="ARBA" id="ARBA00023136"/>
    </source>
</evidence>
<feature type="transmembrane region" description="Helical" evidence="5">
    <location>
        <begin position="272"/>
        <end position="290"/>
    </location>
</feature>
<gene>
    <name evidence="7" type="primary">LOC106153251</name>
</gene>
<dbReference type="InParanoid" id="A0A1S3HBQ1"/>
<dbReference type="PANTHER" id="PTHR23112">
    <property type="entry name" value="G PROTEIN-COUPLED RECEPTOR 157-RELATED"/>
    <property type="match status" value="1"/>
</dbReference>
<sequence length="351" mass="39907">MHSCLTLFTVKDYNRDRAICMCTYRSTWSDGIASTDSRIIVITAFLLLEHSGKVMACGAALPLNYSCNFEDPGQCDTIILSRRIISTIAAVGCILLLIFIIWRPRFGEDWRNLAYMDVMLIYLDVAILFHSIGWWMEEGVDVLKEKPGSPSPICLATGHVLQFSNWFSILAAFNITLCCSVRIGCKIVLDKWWITIIVCLLVSLFFTFIPWAGNAYGPDGLEYGMWCWIRNDKLWWQFGTWYIWLLIGILLMFFMPIIAYSCRRKCDDHAKAALCMVLYPVLYLICWIAPTVNRYQELVHSCEPRIYSHVLGHTVSVSLYGLLIAIAYIVTSKCICDGGDGGGATEMHARY</sequence>
<dbReference type="GO" id="GO:0005886">
    <property type="term" value="C:plasma membrane"/>
    <property type="evidence" value="ECO:0007669"/>
    <property type="project" value="TreeGrafter"/>
</dbReference>
<dbReference type="RefSeq" id="XP_013382559.1">
    <property type="nucleotide sequence ID" value="XM_013527105.1"/>
</dbReference>
<evidence type="ECO:0000313" key="6">
    <source>
        <dbReference type="Proteomes" id="UP000085678"/>
    </source>
</evidence>
<evidence type="ECO:0000256" key="1">
    <source>
        <dbReference type="ARBA" id="ARBA00004141"/>
    </source>
</evidence>
<keyword evidence="3 5" id="KW-1133">Transmembrane helix</keyword>
<comment type="subcellular location">
    <subcellularLocation>
        <location evidence="1">Membrane</location>
        <topology evidence="1">Multi-pass membrane protein</topology>
    </subcellularLocation>
</comment>
<feature type="transmembrane region" description="Helical" evidence="5">
    <location>
        <begin position="114"/>
        <end position="136"/>
    </location>
</feature>
<evidence type="ECO:0000256" key="5">
    <source>
        <dbReference type="SAM" id="Phobius"/>
    </source>
</evidence>
<feature type="transmembrane region" description="Helical" evidence="5">
    <location>
        <begin position="84"/>
        <end position="102"/>
    </location>
</feature>
<feature type="transmembrane region" description="Helical" evidence="5">
    <location>
        <begin position="310"/>
        <end position="330"/>
    </location>
</feature>
<name>A0A1S3HBQ1_LINAN</name>
<proteinExistence type="predicted"/>
<protein>
    <submittedName>
        <fullName evidence="7">Uncharacterized protein LOC106153251 isoform X1</fullName>
    </submittedName>
</protein>
<feature type="transmembrane region" description="Helical" evidence="5">
    <location>
        <begin position="241"/>
        <end position="260"/>
    </location>
</feature>
<keyword evidence="2 5" id="KW-0812">Transmembrane</keyword>
<dbReference type="KEGG" id="lak:106153251"/>
<dbReference type="GeneID" id="106153251"/>
<dbReference type="AlphaFoldDB" id="A0A1S3HBQ1"/>
<organism evidence="6 7">
    <name type="scientific">Lingula anatina</name>
    <name type="common">Brachiopod</name>
    <name type="synonym">Lingula unguis</name>
    <dbReference type="NCBI Taxonomy" id="7574"/>
    <lineage>
        <taxon>Eukaryota</taxon>
        <taxon>Metazoa</taxon>
        <taxon>Spiralia</taxon>
        <taxon>Lophotrochozoa</taxon>
        <taxon>Brachiopoda</taxon>
        <taxon>Linguliformea</taxon>
        <taxon>Lingulata</taxon>
        <taxon>Lingulida</taxon>
        <taxon>Linguloidea</taxon>
        <taxon>Lingulidae</taxon>
        <taxon>Lingula</taxon>
    </lineage>
</organism>
<dbReference type="OrthoDB" id="100006at2759"/>
<feature type="transmembrane region" description="Helical" evidence="5">
    <location>
        <begin position="166"/>
        <end position="185"/>
    </location>
</feature>
<dbReference type="Proteomes" id="UP000085678">
    <property type="component" value="Unplaced"/>
</dbReference>
<dbReference type="STRING" id="7574.A0A1S3HBQ1"/>
<evidence type="ECO:0000256" key="3">
    <source>
        <dbReference type="ARBA" id="ARBA00022989"/>
    </source>
</evidence>
<evidence type="ECO:0000313" key="7">
    <source>
        <dbReference type="RefSeq" id="XP_013382559.1"/>
    </source>
</evidence>
<dbReference type="GO" id="GO:0004930">
    <property type="term" value="F:G protein-coupled receptor activity"/>
    <property type="evidence" value="ECO:0007669"/>
    <property type="project" value="TreeGrafter"/>
</dbReference>
<accession>A0A1S3HBQ1</accession>
<reference evidence="7" key="1">
    <citation type="submission" date="2025-08" db="UniProtKB">
        <authorList>
            <consortium name="RefSeq"/>
        </authorList>
    </citation>
    <scope>IDENTIFICATION</scope>
    <source>
        <tissue evidence="7">Gonads</tissue>
    </source>
</reference>
<feature type="transmembrane region" description="Helical" evidence="5">
    <location>
        <begin position="192"/>
        <end position="213"/>
    </location>
</feature>
<dbReference type="GO" id="GO:0007189">
    <property type="term" value="P:adenylate cyclase-activating G protein-coupled receptor signaling pathway"/>
    <property type="evidence" value="ECO:0007669"/>
    <property type="project" value="TreeGrafter"/>
</dbReference>